<proteinExistence type="predicted"/>
<evidence type="ECO:0000313" key="2">
    <source>
        <dbReference type="Proteomes" id="UP000304900"/>
    </source>
</evidence>
<protein>
    <submittedName>
        <fullName evidence="1">Uncharacterized protein</fullName>
    </submittedName>
</protein>
<reference evidence="1 2" key="1">
    <citation type="submission" date="2019-05" db="EMBL/GenBank/DDBJ databases">
        <title>Dyadobacter AR-3-8 sp. nov., isolated from arctic soil.</title>
        <authorList>
            <person name="Chaudhary D.K."/>
        </authorList>
    </citation>
    <scope>NUCLEOTIDE SEQUENCE [LARGE SCALE GENOMIC DNA]</scope>
    <source>
        <strain evidence="1 2">AR-3-8</strain>
    </source>
</reference>
<dbReference type="EMBL" id="SZVO01000012">
    <property type="protein sequence ID" value="TKT89499.1"/>
    <property type="molecule type" value="Genomic_DNA"/>
</dbReference>
<keyword evidence="2" id="KW-1185">Reference proteome</keyword>
<organism evidence="1 2">
    <name type="scientific">Dyadobacter frigoris</name>
    <dbReference type="NCBI Taxonomy" id="2576211"/>
    <lineage>
        <taxon>Bacteria</taxon>
        <taxon>Pseudomonadati</taxon>
        <taxon>Bacteroidota</taxon>
        <taxon>Cytophagia</taxon>
        <taxon>Cytophagales</taxon>
        <taxon>Spirosomataceae</taxon>
        <taxon>Dyadobacter</taxon>
    </lineage>
</organism>
<gene>
    <name evidence="1" type="ORF">FDK13_24460</name>
</gene>
<dbReference type="Proteomes" id="UP000304900">
    <property type="component" value="Unassembled WGS sequence"/>
</dbReference>
<accession>A0A4U6CXG3</accession>
<dbReference type="AlphaFoldDB" id="A0A4U6CXG3"/>
<comment type="caution">
    <text evidence="1">The sequence shown here is derived from an EMBL/GenBank/DDBJ whole genome shotgun (WGS) entry which is preliminary data.</text>
</comment>
<sequence length="150" mass="16748">MAKKSTTIKDKGLEVKVVIDQLDVEVAQYLALKEAAGAMAVKMKDLKERIDARIAFEKPPFVDGELVLTTGIVKEVMGTPKLVWAKNGKSLTPKDREIVANDMTDQYLNVDLNIKMICQNADTDADLRQVLAKYNISQEQDIRLDVKALK</sequence>
<name>A0A4U6CXG3_9BACT</name>
<evidence type="ECO:0000313" key="1">
    <source>
        <dbReference type="EMBL" id="TKT89499.1"/>
    </source>
</evidence>
<dbReference type="RefSeq" id="WP_137342636.1">
    <property type="nucleotide sequence ID" value="NZ_SZVO01000012.1"/>
</dbReference>